<gene>
    <name evidence="3" type="primary">mshQ</name>
    <name evidence="3" type="ORF">OTERR_05120</name>
</gene>
<feature type="chain" id="PRO_5022831679" evidence="1">
    <location>
        <begin position="29"/>
        <end position="1131"/>
    </location>
</feature>
<organism evidence="3 4">
    <name type="scientific">Oryzomicrobium terrae</name>
    <dbReference type="NCBI Taxonomy" id="1735038"/>
    <lineage>
        <taxon>Bacteria</taxon>
        <taxon>Pseudomonadati</taxon>
        <taxon>Pseudomonadota</taxon>
        <taxon>Betaproteobacteria</taxon>
        <taxon>Rhodocyclales</taxon>
        <taxon>Rhodocyclaceae</taxon>
        <taxon>Oryzomicrobium</taxon>
    </lineage>
</organism>
<name>A0A5C1E6Z2_9RHOO</name>
<sequence>MGRHLNHMKRLLWGAVALLGLAAGHAQGAACQSAQAGNWSAPATWTSCNNGIPQNGDSATINHAVTVDGNVGSDGNNALSGLTVGTNGVLQGGSYTLVLKGNLTVDGRINWPTGTVSLYSATSQWGGGATGSAIILSSIVMRWSAGLTFAPSAAYTIELRGATPLDTQNGNFNNNGANANNKVTLYFNGAGNQSFTNTKLQYPNLRLGGGGTKTDGASSVTVLGNLTVDAGTTFDASSATSQNAIGGDLTVGGTFKVSPGNNGAWEFNGTTTQTITGAVYLYGIIVSNSSGVVLNGGDLSLGTTSSGRLQFTAGGITTGTNKVIINTPCDWTNIVTGEGTNNKWINGKVQLTFSGYKSTCTFPVGDSLYYAPIDLFIPYFSDVGNIGGKTLTGSTTRTEHPQIGTSGLNPNKDANRYWTLGGTGDTFGCVPLGSDKWNPGYYLATFYFNDPDLDVGAATKNFQVGRYAGGWAPPGVDTAKPHSTSIKVDPTGPGATDGSPFGTYAVGEVLGAPSGGGATNSCANPWGGSQPGAFNAYETATAPATSATGVIKTKVAGQPYSLDVVALKTDKSAVDTTFNGAVAIDVLGLAAYNPASPPALDASGCPAGATVLASPSGTPTISNGRTTVSFPAEANAWGYAKVRIKYTANGSTLTSCSGDAFAIRPNVLGLLAQTSYKQSGGAWVTLAATTTAGTPVHPAGQPFQLTVTGYNGAAAPAITSNWSASSLVTAAAVGGGMTAGTFATGTLAGSGGTVVSASATYSEVGPFTGQLFDTAFARVDSGDGTSADCSGWWVCSPAVAIGRFIPDHFDLSNGTLTNRGDVATCADNFTYTGEPFRLAFTLTARNAAGATTKNYDATAGWARLDGSQGAKWVQGTSAVGAGNINPWGINLTNNAPLAAGRLAVWSGSSVGVCSAPAGAWFQGAASFAACLNVTRNATAENSYEQFRLGVAPVDEDGATLATTAFTLDADNSGSNERLALGTTRLLHGRLSLDNAYGSEILPLPMPMQTQYWITTSGSGYWAANAQDSCTAVTSSSISLTNYGRNLSAGETTPCLRRPGETLCASSQSAMGGKFSLILGAPGTGNDGWVTVGYATATALPWLDPARPGKATFGPARRPKVQYQRENFGFNF</sequence>
<feature type="domain" description="DUF6701" evidence="2">
    <location>
        <begin position="650"/>
        <end position="1125"/>
    </location>
</feature>
<dbReference type="EMBL" id="CP022579">
    <property type="protein sequence ID" value="QEL63988.1"/>
    <property type="molecule type" value="Genomic_DNA"/>
</dbReference>
<proteinExistence type="predicted"/>
<evidence type="ECO:0000259" key="2">
    <source>
        <dbReference type="Pfam" id="PF20419"/>
    </source>
</evidence>
<feature type="signal peptide" evidence="1">
    <location>
        <begin position="1"/>
        <end position="28"/>
    </location>
</feature>
<dbReference type="AlphaFoldDB" id="A0A5C1E6Z2"/>
<dbReference type="InterPro" id="IPR046524">
    <property type="entry name" value="DUF6701"/>
</dbReference>
<evidence type="ECO:0000313" key="3">
    <source>
        <dbReference type="EMBL" id="QEL63988.1"/>
    </source>
</evidence>
<dbReference type="Proteomes" id="UP000323671">
    <property type="component" value="Chromosome"/>
</dbReference>
<evidence type="ECO:0000256" key="1">
    <source>
        <dbReference type="SAM" id="SignalP"/>
    </source>
</evidence>
<dbReference type="Pfam" id="PF20419">
    <property type="entry name" value="DUF6701"/>
    <property type="match status" value="1"/>
</dbReference>
<evidence type="ECO:0000313" key="4">
    <source>
        <dbReference type="Proteomes" id="UP000323671"/>
    </source>
</evidence>
<dbReference type="KEGG" id="otr:OTERR_05120"/>
<protein>
    <submittedName>
        <fullName evidence="3">MSHA biogenesis protein MshQ</fullName>
    </submittedName>
</protein>
<reference evidence="3 4" key="1">
    <citation type="submission" date="2017-07" db="EMBL/GenBank/DDBJ databases">
        <title>Complete genome sequence of Oryzomicrobium terrae TPP412.</title>
        <authorList>
            <person name="Chiu L.-W."/>
            <person name="Lo K.-J."/>
            <person name="Tsai Y.-M."/>
            <person name="Lin S.-S."/>
            <person name="Kuo C.-H."/>
            <person name="Liu C.-T."/>
        </authorList>
    </citation>
    <scope>NUCLEOTIDE SEQUENCE [LARGE SCALE GENOMIC DNA]</scope>
    <source>
        <strain evidence="3 4">TPP412</strain>
    </source>
</reference>
<accession>A0A5C1E6Z2</accession>
<dbReference type="RefSeq" id="WP_149424765.1">
    <property type="nucleotide sequence ID" value="NZ_CP022579.1"/>
</dbReference>
<keyword evidence="4" id="KW-1185">Reference proteome</keyword>
<keyword evidence="1" id="KW-0732">Signal</keyword>